<dbReference type="InterPro" id="IPR050817">
    <property type="entry name" value="DjlA_DnaK_co-chaperone"/>
</dbReference>
<organism evidence="3 4">
    <name type="scientific">Sordaria macrospora</name>
    <dbReference type="NCBI Taxonomy" id="5147"/>
    <lineage>
        <taxon>Eukaryota</taxon>
        <taxon>Fungi</taxon>
        <taxon>Dikarya</taxon>
        <taxon>Ascomycota</taxon>
        <taxon>Pezizomycotina</taxon>
        <taxon>Sordariomycetes</taxon>
        <taxon>Sordariomycetidae</taxon>
        <taxon>Sordariales</taxon>
        <taxon>Sordariaceae</taxon>
        <taxon>Sordaria</taxon>
    </lineage>
</organism>
<dbReference type="PANTHER" id="PTHR24074">
    <property type="entry name" value="CO-CHAPERONE PROTEIN DJLA"/>
    <property type="match status" value="1"/>
</dbReference>
<evidence type="ECO:0000313" key="4">
    <source>
        <dbReference type="Proteomes" id="UP000433876"/>
    </source>
</evidence>
<feature type="region of interest" description="Disordered" evidence="1">
    <location>
        <begin position="304"/>
        <end position="329"/>
    </location>
</feature>
<evidence type="ECO:0000259" key="2">
    <source>
        <dbReference type="PROSITE" id="PS50076"/>
    </source>
</evidence>
<dbReference type="PROSITE" id="PS50076">
    <property type="entry name" value="DNAJ_2"/>
    <property type="match status" value="1"/>
</dbReference>
<dbReference type="InterPro" id="IPR018253">
    <property type="entry name" value="DnaJ_domain_CS"/>
</dbReference>
<dbReference type="Pfam" id="PF00226">
    <property type="entry name" value="DnaJ"/>
    <property type="match status" value="1"/>
</dbReference>
<dbReference type="Gene3D" id="1.10.287.110">
    <property type="entry name" value="DnaJ domain"/>
    <property type="match status" value="1"/>
</dbReference>
<dbReference type="SMART" id="SM00271">
    <property type="entry name" value="DnaJ"/>
    <property type="match status" value="1"/>
</dbReference>
<dbReference type="InterPro" id="IPR036869">
    <property type="entry name" value="J_dom_sf"/>
</dbReference>
<proteinExistence type="predicted"/>
<evidence type="ECO:0000256" key="1">
    <source>
        <dbReference type="SAM" id="MobiDB-lite"/>
    </source>
</evidence>
<dbReference type="AlphaFoldDB" id="A0A8S8ZIN4"/>
<dbReference type="EMBL" id="NMPR01000118">
    <property type="protein sequence ID" value="KAA8629973.1"/>
    <property type="molecule type" value="Genomic_DNA"/>
</dbReference>
<dbReference type="InterPro" id="IPR001623">
    <property type="entry name" value="DnaJ_domain"/>
</dbReference>
<protein>
    <recommendedName>
        <fullName evidence="2">J domain-containing protein</fullName>
    </recommendedName>
</protein>
<gene>
    <name evidence="3" type="ORF">SMACR_06364</name>
</gene>
<dbReference type="VEuPathDB" id="FungiDB:SMAC_06364"/>
<dbReference type="SUPFAM" id="SSF46565">
    <property type="entry name" value="Chaperone J-domain"/>
    <property type="match status" value="1"/>
</dbReference>
<dbReference type="OMA" id="RATINAW"/>
<sequence>MFSWKSTAVIWPGNAALASQGSLSLVRAASTSTSRLCGSLNVHPVLSHRRPIVPTAPEAFQTRRFASVHHGVGDAELPKDHPASHWPASKSPTPYEIFGQRKDDPYNKRRFHELVKLYHPDRHPHTSLHEIPHTTRLERYRLVVAANDILSNPQKRRMYDLYDLGWSNHPDLPNEDVRATINAWHRRPGSASMNATWEDWERWRKEQESGGTGGQQKPIFVSNGAFVAIVSFFVIMGSWQHATHGVQSGVALLDEHEQKHATINKELRQRYGEQAGLGREARVDNFLKQRNSWDSYPTHPHHLSGYYRNLPSQDHPRQLPPPSPKHDGH</sequence>
<evidence type="ECO:0000313" key="3">
    <source>
        <dbReference type="EMBL" id="KAA8629973.1"/>
    </source>
</evidence>
<dbReference type="Proteomes" id="UP000433876">
    <property type="component" value="Unassembled WGS sequence"/>
</dbReference>
<feature type="domain" description="J" evidence="2">
    <location>
        <begin position="93"/>
        <end position="163"/>
    </location>
</feature>
<name>A0A8S8ZIN4_SORMA</name>
<comment type="caution">
    <text evidence="3">The sequence shown here is derived from an EMBL/GenBank/DDBJ whole genome shotgun (WGS) entry which is preliminary data.</text>
</comment>
<dbReference type="PROSITE" id="PS00636">
    <property type="entry name" value="DNAJ_1"/>
    <property type="match status" value="1"/>
</dbReference>
<reference evidence="3 4" key="1">
    <citation type="submission" date="2017-07" db="EMBL/GenBank/DDBJ databases">
        <title>Genome sequence of the Sordaria macrospora wild type strain R19027.</title>
        <authorList>
            <person name="Nowrousian M."/>
            <person name="Teichert I."/>
            <person name="Kueck U."/>
        </authorList>
    </citation>
    <scope>NUCLEOTIDE SEQUENCE [LARGE SCALE GENOMIC DNA]</scope>
    <source>
        <strain evidence="3 4">R19027</strain>
        <tissue evidence="3">Mycelium</tissue>
    </source>
</reference>
<accession>A0A8S8ZIN4</accession>
<dbReference type="CDD" id="cd06257">
    <property type="entry name" value="DnaJ"/>
    <property type="match status" value="1"/>
</dbReference>